<dbReference type="EC" id="3.5.4.5" evidence="7"/>
<dbReference type="SUPFAM" id="SSF53927">
    <property type="entry name" value="Cytidine deaminase-like"/>
    <property type="match status" value="2"/>
</dbReference>
<evidence type="ECO:0000256" key="1">
    <source>
        <dbReference type="ARBA" id="ARBA00006576"/>
    </source>
</evidence>
<feature type="domain" description="CMP/dCMP-type deaminase" evidence="6">
    <location>
        <begin position="65"/>
        <end position="187"/>
    </location>
</feature>
<accession>A0A3S4DN36</accession>
<comment type="similarity">
    <text evidence="1">Belongs to the cytidine and deoxycytidylate deaminase family.</text>
</comment>
<dbReference type="PROSITE" id="PS51747">
    <property type="entry name" value="CYT_DCMP_DEAMINASES_2"/>
    <property type="match status" value="2"/>
</dbReference>
<evidence type="ECO:0000313" key="7">
    <source>
        <dbReference type="EMBL" id="VDS03253.1"/>
    </source>
</evidence>
<dbReference type="PANTHER" id="PTHR11644:SF2">
    <property type="entry name" value="CYTIDINE DEAMINASE"/>
    <property type="match status" value="1"/>
</dbReference>
<dbReference type="RefSeq" id="WP_126148846.1">
    <property type="nucleotide sequence ID" value="NZ_JBHTMH010000001.1"/>
</dbReference>
<comment type="subunit">
    <text evidence="2">Homodimer.</text>
</comment>
<dbReference type="InterPro" id="IPR002125">
    <property type="entry name" value="CMP_dCMP_dom"/>
</dbReference>
<sequence>MSANPFIADSAVPQRLASLGMERASAVRQAAEQMLTEGRSRLVDKHGGVLRAADARALIDRFDLASTRDLMLLLLDTAQAFARPLISDFHVGAVGLESETGNLILGGNVEFPGTHLGHTLHGEGFVFTRAMNRGQNIAVIAIGEAHPCAHCRQCLAEYAQSDALELIDPLGHTLTLAQLYPWPFDPAYLGERGAVPGRVLWPGLAFDTSTDHPAVDLLLEAGRRSHSPYSKCPGAMVLMLEDGAAVTGAAIESVAFNPTISPLQAALVDLIAHGYAYAQIKGAMLGTVRKGPVDYGRSSAELLAAIAPQAELTTLGWTP</sequence>
<feature type="binding site" evidence="5">
    <location>
        <position position="148"/>
    </location>
    <ligand>
        <name>Zn(2+)</name>
        <dbReference type="ChEBI" id="CHEBI:29105"/>
        <note>catalytic</note>
    </ligand>
</feature>
<feature type="binding site" evidence="5">
    <location>
        <position position="121"/>
    </location>
    <ligand>
        <name>Zn(2+)</name>
        <dbReference type="ChEBI" id="CHEBI:29105"/>
        <note>catalytic</note>
    </ligand>
</feature>
<dbReference type="Pfam" id="PF08211">
    <property type="entry name" value="dCMP_cyt_deam_2"/>
    <property type="match status" value="1"/>
</dbReference>
<dbReference type="GO" id="GO:0008270">
    <property type="term" value="F:zinc ion binding"/>
    <property type="evidence" value="ECO:0007669"/>
    <property type="project" value="InterPro"/>
</dbReference>
<dbReference type="PANTHER" id="PTHR11644">
    <property type="entry name" value="CYTIDINE DEAMINASE"/>
    <property type="match status" value="1"/>
</dbReference>
<dbReference type="GO" id="GO:0072527">
    <property type="term" value="P:pyrimidine-containing compound metabolic process"/>
    <property type="evidence" value="ECO:0007669"/>
    <property type="project" value="UniProtKB-ARBA"/>
</dbReference>
<dbReference type="InterPro" id="IPR013171">
    <property type="entry name" value="Cyd/dCyd_deaminase_Zn-bd"/>
</dbReference>
<dbReference type="Proteomes" id="UP000268844">
    <property type="component" value="Unassembled WGS sequence"/>
</dbReference>
<protein>
    <submittedName>
        <fullName evidence="7">Cytidine deaminase</fullName>
        <ecNumber evidence="7">3.5.4.5</ecNumber>
    </submittedName>
</protein>
<keyword evidence="7" id="KW-0378">Hydrolase</keyword>
<proteinExistence type="inferred from homology"/>
<dbReference type="GO" id="GO:0005829">
    <property type="term" value="C:cytosol"/>
    <property type="evidence" value="ECO:0007669"/>
    <property type="project" value="TreeGrafter"/>
</dbReference>
<evidence type="ECO:0000256" key="4">
    <source>
        <dbReference type="PIRSR" id="PIRSR006334-2"/>
    </source>
</evidence>
<evidence type="ECO:0000256" key="3">
    <source>
        <dbReference type="PIRSR" id="PIRSR006334-1"/>
    </source>
</evidence>
<dbReference type="Pfam" id="PF00383">
    <property type="entry name" value="dCMP_cyt_deam_1"/>
    <property type="match status" value="1"/>
</dbReference>
<dbReference type="AlphaFoldDB" id="A0A3S4DN36"/>
<keyword evidence="5" id="KW-0862">Zinc</keyword>
<dbReference type="InterPro" id="IPR050202">
    <property type="entry name" value="Cyt/Deoxycyt_deaminase"/>
</dbReference>
<gene>
    <name evidence="7" type="primary">cdd_1</name>
    <name evidence="7" type="ORF">DEVEQU_00374</name>
</gene>
<feature type="binding site" evidence="5">
    <location>
        <position position="151"/>
    </location>
    <ligand>
        <name>Zn(2+)</name>
        <dbReference type="ChEBI" id="CHEBI:29105"/>
        <note>catalytic</note>
    </ligand>
</feature>
<dbReference type="CDD" id="cd01283">
    <property type="entry name" value="cytidine_deaminase"/>
    <property type="match status" value="2"/>
</dbReference>
<dbReference type="OrthoDB" id="9795347at2"/>
<feature type="active site" description="Proton donor" evidence="3">
    <location>
        <position position="123"/>
    </location>
</feature>
<keyword evidence="5" id="KW-0479">Metal-binding</keyword>
<dbReference type="EMBL" id="UZWD01000004">
    <property type="protein sequence ID" value="VDS03253.1"/>
    <property type="molecule type" value="Genomic_DNA"/>
</dbReference>
<dbReference type="Gene3D" id="3.40.140.10">
    <property type="entry name" value="Cytidine Deaminase, domain 2"/>
    <property type="match status" value="2"/>
</dbReference>
<name>A0A3S4DN36_9HYPH</name>
<dbReference type="InterPro" id="IPR016193">
    <property type="entry name" value="Cytidine_deaminase-like"/>
</dbReference>
<keyword evidence="8" id="KW-1185">Reference proteome</keyword>
<organism evidence="7 8">
    <name type="scientific">Devosia equisanguinis</name>
    <dbReference type="NCBI Taxonomy" id="2490941"/>
    <lineage>
        <taxon>Bacteria</taxon>
        <taxon>Pseudomonadati</taxon>
        <taxon>Pseudomonadota</taxon>
        <taxon>Alphaproteobacteria</taxon>
        <taxon>Hyphomicrobiales</taxon>
        <taxon>Devosiaceae</taxon>
        <taxon>Devosia</taxon>
    </lineage>
</organism>
<dbReference type="GO" id="GO:0004126">
    <property type="term" value="F:cytidine deaminase activity"/>
    <property type="evidence" value="ECO:0007669"/>
    <property type="project" value="UniProtKB-EC"/>
</dbReference>
<feature type="binding site" evidence="4">
    <location>
        <begin position="108"/>
        <end position="110"/>
    </location>
    <ligand>
        <name>substrate</name>
    </ligand>
</feature>
<evidence type="ECO:0000256" key="2">
    <source>
        <dbReference type="ARBA" id="ARBA00011738"/>
    </source>
</evidence>
<evidence type="ECO:0000259" key="6">
    <source>
        <dbReference type="PROSITE" id="PS51747"/>
    </source>
</evidence>
<dbReference type="GO" id="GO:0055086">
    <property type="term" value="P:nucleobase-containing small molecule metabolic process"/>
    <property type="evidence" value="ECO:0007669"/>
    <property type="project" value="UniProtKB-ARBA"/>
</dbReference>
<comment type="cofactor">
    <cofactor evidence="5">
        <name>Zn(2+)</name>
        <dbReference type="ChEBI" id="CHEBI:29105"/>
    </cofactor>
    <text evidence="5">Binds 1 zinc ion.</text>
</comment>
<evidence type="ECO:0000256" key="5">
    <source>
        <dbReference type="PIRSR" id="PIRSR006334-3"/>
    </source>
</evidence>
<evidence type="ECO:0000313" key="8">
    <source>
        <dbReference type="Proteomes" id="UP000268844"/>
    </source>
</evidence>
<reference evidence="7 8" key="1">
    <citation type="submission" date="2018-12" db="EMBL/GenBank/DDBJ databases">
        <authorList>
            <person name="Criscuolo A."/>
        </authorList>
    </citation>
    <scope>NUCLEOTIDE SEQUENCE [LARGE SCALE GENOMIC DNA]</scope>
    <source>
        <strain evidence="7">ACIP1116281</strain>
    </source>
</reference>
<feature type="domain" description="CMP/dCMP-type deaminase" evidence="6">
    <location>
        <begin position="209"/>
        <end position="319"/>
    </location>
</feature>
<dbReference type="PIRSF" id="PIRSF006334">
    <property type="entry name" value="Cdd_plus_pseudo"/>
    <property type="match status" value="1"/>
</dbReference>